<evidence type="ECO:0000313" key="2">
    <source>
        <dbReference type="EMBL" id="BDX03098.1"/>
    </source>
</evidence>
<proteinExistence type="predicted"/>
<gene>
    <name evidence="2" type="ORF">MACH16_18460</name>
</gene>
<evidence type="ECO:0000313" key="3">
    <source>
        <dbReference type="Proteomes" id="UP001307608"/>
    </source>
</evidence>
<dbReference type="Proteomes" id="UP001307608">
    <property type="component" value="Chromosome"/>
</dbReference>
<keyword evidence="3" id="KW-1185">Reference proteome</keyword>
<reference evidence="2 3" key="1">
    <citation type="submission" date="2023-01" db="EMBL/GenBank/DDBJ databases">
        <title>Complete genome sequence of Marinomonas pontica strain 200518_36.</title>
        <authorList>
            <person name="Ueki S."/>
            <person name="Gajardo G."/>
            <person name="Maruyama F."/>
        </authorList>
    </citation>
    <scope>NUCLEOTIDE SEQUENCE [LARGE SCALE GENOMIC DNA]</scope>
    <source>
        <strain evidence="2 3">200518_36</strain>
    </source>
</reference>
<protein>
    <recommendedName>
        <fullName evidence="1">Winged helix-turn-helix domain-containing protein</fullName>
    </recommendedName>
</protein>
<feature type="domain" description="Winged helix-turn-helix" evidence="1">
    <location>
        <begin position="16"/>
        <end position="82"/>
    </location>
</feature>
<dbReference type="EMBL" id="AP027271">
    <property type="protein sequence ID" value="BDX03098.1"/>
    <property type="molecule type" value="Genomic_DNA"/>
</dbReference>
<sequence length="102" mass="11312">MTNKKPILKTQNQKYTQAELVLAVLQSRKTVTTDILEDLGIKCPSAVICKLNNSGYRIESELICSNTSGLSNKKRQAEYKLITSPEPTSQTSDCTNNATEEM</sequence>
<dbReference type="RefSeq" id="WP_338267325.1">
    <property type="nucleotide sequence ID" value="NZ_AP027271.1"/>
</dbReference>
<dbReference type="InterPro" id="IPR055245">
    <property type="entry name" value="HTH_proteobacteria"/>
</dbReference>
<dbReference type="Pfam" id="PF14090">
    <property type="entry name" value="HTH_39"/>
    <property type="match status" value="1"/>
</dbReference>
<name>A0ABM8FDB8_9GAMM</name>
<evidence type="ECO:0000259" key="1">
    <source>
        <dbReference type="Pfam" id="PF14090"/>
    </source>
</evidence>
<organism evidence="2 3">
    <name type="scientific">Marinomonas pontica</name>
    <dbReference type="NCBI Taxonomy" id="264739"/>
    <lineage>
        <taxon>Bacteria</taxon>
        <taxon>Pseudomonadati</taxon>
        <taxon>Pseudomonadota</taxon>
        <taxon>Gammaproteobacteria</taxon>
        <taxon>Oceanospirillales</taxon>
        <taxon>Oceanospirillaceae</taxon>
        <taxon>Marinomonas</taxon>
    </lineage>
</organism>
<accession>A0ABM8FDB8</accession>